<feature type="repeat" description="ARM" evidence="6">
    <location>
        <begin position="111"/>
        <end position="154"/>
    </location>
</feature>
<dbReference type="PANTHER" id="PTHR23316">
    <property type="entry name" value="IMPORTIN ALPHA"/>
    <property type="match status" value="1"/>
</dbReference>
<proteinExistence type="inferred from homology"/>
<organism evidence="9 10">
    <name type="scientific">Blomia tropicalis</name>
    <name type="common">Mite</name>
    <dbReference type="NCBI Taxonomy" id="40697"/>
    <lineage>
        <taxon>Eukaryota</taxon>
        <taxon>Metazoa</taxon>
        <taxon>Ecdysozoa</taxon>
        <taxon>Arthropoda</taxon>
        <taxon>Chelicerata</taxon>
        <taxon>Arachnida</taxon>
        <taxon>Acari</taxon>
        <taxon>Acariformes</taxon>
        <taxon>Sarcoptiformes</taxon>
        <taxon>Astigmata</taxon>
        <taxon>Glycyphagoidea</taxon>
        <taxon>Echimyopodidae</taxon>
        <taxon>Blomia</taxon>
    </lineage>
</organism>
<dbReference type="Gene3D" id="1.25.10.10">
    <property type="entry name" value="Leucine-rich Repeat Variant"/>
    <property type="match status" value="1"/>
</dbReference>
<dbReference type="SUPFAM" id="SSF48371">
    <property type="entry name" value="ARM repeat"/>
    <property type="match status" value="1"/>
</dbReference>
<dbReference type="GO" id="GO:0061608">
    <property type="term" value="F:nuclear import signal receptor activity"/>
    <property type="evidence" value="ECO:0007669"/>
    <property type="project" value="InterPro"/>
</dbReference>
<dbReference type="Pfam" id="PF01749">
    <property type="entry name" value="IBB"/>
    <property type="match status" value="1"/>
</dbReference>
<keyword evidence="7" id="KW-0175">Coiled coil</keyword>
<dbReference type="GO" id="GO:0006607">
    <property type="term" value="P:NLS-bearing protein import into nucleus"/>
    <property type="evidence" value="ECO:0007669"/>
    <property type="project" value="UniProtKB-ARBA"/>
</dbReference>
<accession>A0A9Q0RIJ8</accession>
<evidence type="ECO:0000259" key="8">
    <source>
        <dbReference type="PROSITE" id="PS51214"/>
    </source>
</evidence>
<evidence type="ECO:0000256" key="7">
    <source>
        <dbReference type="SAM" id="Coils"/>
    </source>
</evidence>
<dbReference type="InterPro" id="IPR016024">
    <property type="entry name" value="ARM-type_fold"/>
</dbReference>
<protein>
    <recommendedName>
        <fullName evidence="5">Importin subunit alpha</fullName>
    </recommendedName>
</protein>
<evidence type="ECO:0000256" key="6">
    <source>
        <dbReference type="PROSITE-ProRule" id="PRU00259"/>
    </source>
</evidence>
<dbReference type="OMA" id="IPRDGFN"/>
<comment type="similarity">
    <text evidence="1 5">Belongs to the importin alpha family.</text>
</comment>
<keyword evidence="2 5" id="KW-0813">Transport</keyword>
<dbReference type="PIRSF" id="PIRSF005673">
    <property type="entry name" value="Importin_alpha"/>
    <property type="match status" value="1"/>
</dbReference>
<reference evidence="9" key="1">
    <citation type="submission" date="2022-12" db="EMBL/GenBank/DDBJ databases">
        <title>Genome assemblies of Blomia tropicalis.</title>
        <authorList>
            <person name="Cui Y."/>
        </authorList>
    </citation>
    <scope>NUCLEOTIDE SEQUENCE</scope>
    <source>
        <tissue evidence="9">Adult mites</tissue>
    </source>
</reference>
<feature type="coiled-coil region" evidence="7">
    <location>
        <begin position="9"/>
        <end position="36"/>
    </location>
</feature>
<dbReference type="AlphaFoldDB" id="A0A9Q0RIJ8"/>
<dbReference type="InterPro" id="IPR036975">
    <property type="entry name" value="Importin-a_IBB_sf"/>
</dbReference>
<dbReference type="Gene3D" id="1.20.5.690">
    <property type="entry name" value="Importin-alpha, importin-beta-binding domain"/>
    <property type="match status" value="1"/>
</dbReference>
<dbReference type="Pfam" id="PF16186">
    <property type="entry name" value="Arm_3"/>
    <property type="match status" value="1"/>
</dbReference>
<dbReference type="Proteomes" id="UP001142055">
    <property type="component" value="Chromosome 3"/>
</dbReference>
<gene>
    <name evidence="9" type="ORF">RDWZM_008095</name>
</gene>
<dbReference type="GO" id="GO:0005737">
    <property type="term" value="C:cytoplasm"/>
    <property type="evidence" value="ECO:0007669"/>
    <property type="project" value="InterPro"/>
</dbReference>
<keyword evidence="3" id="KW-0677">Repeat</keyword>
<dbReference type="SMART" id="SM00185">
    <property type="entry name" value="ARM"/>
    <property type="match status" value="8"/>
</dbReference>
<dbReference type="PROSITE" id="PS51214">
    <property type="entry name" value="IBB"/>
    <property type="match status" value="1"/>
</dbReference>
<dbReference type="PROSITE" id="PS50176">
    <property type="entry name" value="ARM_REPEAT"/>
    <property type="match status" value="2"/>
</dbReference>
<comment type="caution">
    <text evidence="9">The sequence shown here is derived from an EMBL/GenBank/DDBJ whole genome shotgun (WGS) entry which is preliminary data.</text>
</comment>
<dbReference type="Pfam" id="PF00514">
    <property type="entry name" value="Arm"/>
    <property type="match status" value="5"/>
</dbReference>
<keyword evidence="4 5" id="KW-0653">Protein transport</keyword>
<evidence type="ECO:0000256" key="5">
    <source>
        <dbReference type="PIRNR" id="PIRNR005673"/>
    </source>
</evidence>
<evidence type="ECO:0000256" key="4">
    <source>
        <dbReference type="ARBA" id="ARBA00022927"/>
    </source>
</evidence>
<keyword evidence="10" id="KW-1185">Reference proteome</keyword>
<evidence type="ECO:0000313" key="9">
    <source>
        <dbReference type="EMBL" id="KAJ6216938.1"/>
    </source>
</evidence>
<dbReference type="InterPro" id="IPR000225">
    <property type="entry name" value="Armadillo"/>
</dbReference>
<feature type="repeat" description="ARM" evidence="6">
    <location>
        <begin position="154"/>
        <end position="196"/>
    </location>
</feature>
<evidence type="ECO:0000313" key="10">
    <source>
        <dbReference type="Proteomes" id="UP001142055"/>
    </source>
</evidence>
<dbReference type="InterPro" id="IPR032413">
    <property type="entry name" value="Arm_3"/>
</dbReference>
<sequence length="518" mass="58726">MDLSHSKNYKNQGKDLDDLRRRRNEINVELRKNKRDEVLLKKRNVDIGSDDENNSMVENVNERKITTEELEGIAIASMSPNLEEKSVAVKAIRKLLSADKNPPIDDIIEAGIIPRLVESLSYEQVPALQFEAAWALTNIASGTSAQTKKVVESGAVPLFIQLLYSSNVSVAEQSVWALGNIIGDGAELRDFVLNNGVIEPLIRLFESNSSITFMRNLIWVIVNICRKKNPPPPIEAVKQLLPVLLYLLKHSTDNLILIDVIWTISYISDHGNEQIQLLINSGIIEFVIRWLNHEESKIQTPALRVIGNIATGNDDQTQHILNLGTLSYVPKLLEHPKERIKKETLWFISNITAGRTDQIQMLIDSSIILLTLEYLRNGSYTLQREAAWAISNMTLNGTFEQVKYLVDNNVIEPICHLLIVKDNQIIHILLEALAKILSHYRNDYQLIADSIESCGGLDTIEALQTHENEEIYKFAYEIIDSYFESANEELPDLVPQTDKTEFDFQTSNANLPNQNFKF</sequence>
<feature type="domain" description="IBB" evidence="8">
    <location>
        <begin position="1"/>
        <end position="52"/>
    </location>
</feature>
<name>A0A9Q0RIJ8_BLOTA</name>
<evidence type="ECO:0000256" key="2">
    <source>
        <dbReference type="ARBA" id="ARBA00022448"/>
    </source>
</evidence>
<dbReference type="EMBL" id="JAPWDV010000003">
    <property type="protein sequence ID" value="KAJ6216938.1"/>
    <property type="molecule type" value="Genomic_DNA"/>
</dbReference>
<evidence type="ECO:0000256" key="3">
    <source>
        <dbReference type="ARBA" id="ARBA00022737"/>
    </source>
</evidence>
<dbReference type="InterPro" id="IPR024931">
    <property type="entry name" value="Importin_alpha"/>
</dbReference>
<evidence type="ECO:0000256" key="1">
    <source>
        <dbReference type="ARBA" id="ARBA00010394"/>
    </source>
</evidence>
<dbReference type="InterPro" id="IPR011989">
    <property type="entry name" value="ARM-like"/>
</dbReference>
<dbReference type="InterPro" id="IPR002652">
    <property type="entry name" value="Importin-a_IBB"/>
</dbReference>
<dbReference type="FunFam" id="1.25.10.10:FF:000009">
    <property type="entry name" value="Importin subunit alpha"/>
    <property type="match status" value="1"/>
</dbReference>
<dbReference type="GO" id="GO:0005634">
    <property type="term" value="C:nucleus"/>
    <property type="evidence" value="ECO:0007669"/>
    <property type="project" value="UniProtKB-ARBA"/>
</dbReference>